<protein>
    <submittedName>
        <fullName evidence="2">Uncharacterized protein</fullName>
    </submittedName>
</protein>
<keyword evidence="3" id="KW-1185">Reference proteome</keyword>
<gene>
    <name evidence="2" type="ORF">PR048_018860</name>
</gene>
<name>A0ABQ9H1X8_9NEOP</name>
<feature type="region of interest" description="Disordered" evidence="1">
    <location>
        <begin position="171"/>
        <end position="203"/>
    </location>
</feature>
<sequence length="399" mass="43330">MGLLRICLDKWPRGGVGKGGGPGIEDMRIPLRDNCWRRLWDTALTTRINLCPDLPFRPPLHSGTAARSPHITLIGSLDPDLSFQRTVCKDRNNYLDGVLANHERLPGKCSGEERECVFCGLGGEERGEKQLISPPQEVHPRNIFGGVEPVRLRSAFEVAIVSENREIPRHFKQPRASCEPLTPPHAPSNGVTPPPRQPGAQPHANIAETTCRSLLVTCSISPQHTAVSTHPRGRAAEVKGCSRYSPFTGAAVVWWTVYSLSSSPPAPPAHRQGEPGSNLSGVAPEFSHVGIVPDDAAGRWVFSGVHPFPPPSHSGAVPCSPHFNFIGSQDLDVKSRPNLPNSARVLDHALCNTAILRARVQVALLSRVWSGLELATTHYTSERKTKSLTSLEEGVKGRS</sequence>
<evidence type="ECO:0000256" key="1">
    <source>
        <dbReference type="SAM" id="MobiDB-lite"/>
    </source>
</evidence>
<proteinExistence type="predicted"/>
<reference evidence="2 3" key="1">
    <citation type="submission" date="2023-02" db="EMBL/GenBank/DDBJ databases">
        <title>LHISI_Scaffold_Assembly.</title>
        <authorList>
            <person name="Stuart O.P."/>
            <person name="Cleave R."/>
            <person name="Magrath M.J.L."/>
            <person name="Mikheyev A.S."/>
        </authorList>
    </citation>
    <scope>NUCLEOTIDE SEQUENCE [LARGE SCALE GENOMIC DNA]</scope>
    <source>
        <strain evidence="2">Daus_M_001</strain>
        <tissue evidence="2">Leg muscle</tissue>
    </source>
</reference>
<dbReference type="EMBL" id="JARBHB010000007">
    <property type="protein sequence ID" value="KAJ8878283.1"/>
    <property type="molecule type" value="Genomic_DNA"/>
</dbReference>
<comment type="caution">
    <text evidence="2">The sequence shown here is derived from an EMBL/GenBank/DDBJ whole genome shotgun (WGS) entry which is preliminary data.</text>
</comment>
<accession>A0ABQ9H1X8</accession>
<dbReference type="Proteomes" id="UP001159363">
    <property type="component" value="Chromosome 6"/>
</dbReference>
<feature type="compositionally biased region" description="Pro residues" evidence="1">
    <location>
        <begin position="181"/>
        <end position="197"/>
    </location>
</feature>
<evidence type="ECO:0000313" key="3">
    <source>
        <dbReference type="Proteomes" id="UP001159363"/>
    </source>
</evidence>
<organism evidence="2 3">
    <name type="scientific">Dryococelus australis</name>
    <dbReference type="NCBI Taxonomy" id="614101"/>
    <lineage>
        <taxon>Eukaryota</taxon>
        <taxon>Metazoa</taxon>
        <taxon>Ecdysozoa</taxon>
        <taxon>Arthropoda</taxon>
        <taxon>Hexapoda</taxon>
        <taxon>Insecta</taxon>
        <taxon>Pterygota</taxon>
        <taxon>Neoptera</taxon>
        <taxon>Polyneoptera</taxon>
        <taxon>Phasmatodea</taxon>
        <taxon>Verophasmatodea</taxon>
        <taxon>Anareolatae</taxon>
        <taxon>Phasmatidae</taxon>
        <taxon>Eurycanthinae</taxon>
        <taxon>Dryococelus</taxon>
    </lineage>
</organism>
<evidence type="ECO:0000313" key="2">
    <source>
        <dbReference type="EMBL" id="KAJ8878283.1"/>
    </source>
</evidence>